<dbReference type="VEuPathDB" id="FungiDB:SPRG_16449"/>
<dbReference type="GeneID" id="24138076"/>
<reference evidence="2 3" key="1">
    <citation type="journal article" date="2013" name="PLoS Genet.">
        <title>Distinctive expansion of potential virulence genes in the genome of the oomycete fish pathogen Saprolegnia parasitica.</title>
        <authorList>
            <person name="Jiang R.H."/>
            <person name="de Bruijn I."/>
            <person name="Haas B.J."/>
            <person name="Belmonte R."/>
            <person name="Lobach L."/>
            <person name="Christie J."/>
            <person name="van den Ackerveken G."/>
            <person name="Bottin A."/>
            <person name="Bulone V."/>
            <person name="Diaz-Moreno S.M."/>
            <person name="Dumas B."/>
            <person name="Fan L."/>
            <person name="Gaulin E."/>
            <person name="Govers F."/>
            <person name="Grenville-Briggs L.J."/>
            <person name="Horner N.R."/>
            <person name="Levin J.Z."/>
            <person name="Mammella M."/>
            <person name="Meijer H.J."/>
            <person name="Morris P."/>
            <person name="Nusbaum C."/>
            <person name="Oome S."/>
            <person name="Phillips A.J."/>
            <person name="van Rooyen D."/>
            <person name="Rzeszutek E."/>
            <person name="Saraiva M."/>
            <person name="Secombes C.J."/>
            <person name="Seidl M.F."/>
            <person name="Snel B."/>
            <person name="Stassen J.H."/>
            <person name="Sykes S."/>
            <person name="Tripathy S."/>
            <person name="van den Berg H."/>
            <person name="Vega-Arreguin J.C."/>
            <person name="Wawra S."/>
            <person name="Young S.K."/>
            <person name="Zeng Q."/>
            <person name="Dieguez-Uribeondo J."/>
            <person name="Russ C."/>
            <person name="Tyler B.M."/>
            <person name="van West P."/>
        </authorList>
    </citation>
    <scope>NUCLEOTIDE SEQUENCE [LARGE SCALE GENOMIC DNA]</scope>
    <source>
        <strain evidence="2 3">CBS 223.65</strain>
    </source>
</reference>
<name>A0A067BTM8_SAPPC</name>
<dbReference type="EMBL" id="KK583517">
    <property type="protein sequence ID" value="KDO18002.1"/>
    <property type="molecule type" value="Genomic_DNA"/>
</dbReference>
<dbReference type="Proteomes" id="UP000030745">
    <property type="component" value="Unassembled WGS sequence"/>
</dbReference>
<keyword evidence="3" id="KW-1185">Reference proteome</keyword>
<protein>
    <submittedName>
        <fullName evidence="2">Uncharacterized protein</fullName>
    </submittedName>
</protein>
<proteinExistence type="predicted"/>
<feature type="compositionally biased region" description="Basic and acidic residues" evidence="1">
    <location>
        <begin position="61"/>
        <end position="70"/>
    </location>
</feature>
<dbReference type="KEGG" id="spar:SPRG_16449"/>
<feature type="region of interest" description="Disordered" evidence="1">
    <location>
        <begin position="1"/>
        <end position="91"/>
    </location>
</feature>
<organism evidence="2 3">
    <name type="scientific">Saprolegnia parasitica (strain CBS 223.65)</name>
    <dbReference type="NCBI Taxonomy" id="695850"/>
    <lineage>
        <taxon>Eukaryota</taxon>
        <taxon>Sar</taxon>
        <taxon>Stramenopiles</taxon>
        <taxon>Oomycota</taxon>
        <taxon>Saprolegniomycetes</taxon>
        <taxon>Saprolegniales</taxon>
        <taxon>Saprolegniaceae</taxon>
        <taxon>Saprolegnia</taxon>
    </lineage>
</organism>
<accession>A0A067BTM8</accession>
<dbReference type="RefSeq" id="XP_012211286.1">
    <property type="nucleotide sequence ID" value="XM_012355896.1"/>
</dbReference>
<dbReference type="AlphaFoldDB" id="A0A067BTM8"/>
<feature type="compositionally biased region" description="Basic residues" evidence="1">
    <location>
        <begin position="27"/>
        <end position="38"/>
    </location>
</feature>
<sequence>MARFSADVLELSDDEHEEAVAEQQRRGATKRQVGHPARRPSSEAQSLRGPAPSARKKMRRVPPEPTDRITRQRGPAPAPLPLPPGRRDKPLTDAQKVAKLAQKNAATKNTKRLKEIARRERQSIRAATREEIPALREYHRTWPSVGTYICDLFPNSKWTDPASDEHMYVLHLP</sequence>
<evidence type="ECO:0000313" key="2">
    <source>
        <dbReference type="EMBL" id="KDO18002.1"/>
    </source>
</evidence>
<gene>
    <name evidence="2" type="ORF">SPRG_16449</name>
</gene>
<evidence type="ECO:0000256" key="1">
    <source>
        <dbReference type="SAM" id="MobiDB-lite"/>
    </source>
</evidence>
<evidence type="ECO:0000313" key="3">
    <source>
        <dbReference type="Proteomes" id="UP000030745"/>
    </source>
</evidence>